<dbReference type="InterPro" id="IPR047928">
    <property type="entry name" value="Perm_prefix_1"/>
</dbReference>
<dbReference type="STRING" id="515622.bpr_I1537"/>
<reference evidence="2 3" key="1">
    <citation type="journal article" date="2010" name="PLoS ONE">
        <title>The glycobiome of the rumen bacterium Butyrivibrio proteoclasticus B316(T) highlights adaptation to a polysaccharide-rich environment.</title>
        <authorList>
            <person name="Kelly W.J."/>
            <person name="Leahy S.C."/>
            <person name="Altermann E."/>
            <person name="Yeoman C.J."/>
            <person name="Dunne J.C."/>
            <person name="Kong Z."/>
            <person name="Pacheco D.M."/>
            <person name="Li D."/>
            <person name="Noel S.J."/>
            <person name="Moon C.D."/>
            <person name="Cookson A.L."/>
            <person name="Attwood G.T."/>
        </authorList>
    </citation>
    <scope>NUCLEOTIDE SEQUENCE [LARGE SCALE GENOMIC DNA]</scope>
    <source>
        <strain evidence="3">ATCC 51982 / DSM 14932 / B316</strain>
    </source>
</reference>
<name>E0RV04_BUTPB</name>
<dbReference type="KEGG" id="bpb:bpr_I1537"/>
<gene>
    <name evidence="2" type="ordered locus">bpr_I1537</name>
</gene>
<keyword evidence="3" id="KW-1185">Reference proteome</keyword>
<dbReference type="Proteomes" id="UP000001299">
    <property type="component" value="Chromosome 1"/>
</dbReference>
<sequence>METIKNYLETMFANLPNTVEVKNAKDELFSMMEDKYSELIAEGKPENEAVGIVISEFGNFDELAESLGIDQVINQESASVDRRILTTSEVINYVADCTRRRFILAFGTMMCILAPVGPIIFSAMGDAIGVGNLVMIGVLLLFICVAIGVGAIIFSAFINNEWKFLDKELCSIDYATAEAVARSKDENQMTRGLFLTIGIMLCIISFIPVIVFETIFQSPINILSDGLGPAFIFVGVGIGVMFILMSSAKDAAYSKILSLNDVDTIAGNYEPVVKERKNYVNNFAKDFMSMYWKIVLCIYLIVSFSSFNWGSTWIIWIIAGIIRKPLERILLSERR</sequence>
<dbReference type="RefSeq" id="WP_013280928.1">
    <property type="nucleotide sequence ID" value="NC_014387.1"/>
</dbReference>
<feature type="transmembrane region" description="Helical" evidence="1">
    <location>
        <begin position="227"/>
        <end position="245"/>
    </location>
</feature>
<organism evidence="2 3">
    <name type="scientific">Butyrivibrio proteoclasticus (strain ATCC 51982 / DSM 14932 / B316)</name>
    <name type="common">Clostridium proteoclasticum</name>
    <dbReference type="NCBI Taxonomy" id="515622"/>
    <lineage>
        <taxon>Bacteria</taxon>
        <taxon>Bacillati</taxon>
        <taxon>Bacillota</taxon>
        <taxon>Clostridia</taxon>
        <taxon>Lachnospirales</taxon>
        <taxon>Lachnospiraceae</taxon>
        <taxon>Butyrivibrio</taxon>
    </lineage>
</organism>
<dbReference type="EMBL" id="CP001810">
    <property type="protein sequence ID" value="ADL34274.1"/>
    <property type="molecule type" value="Genomic_DNA"/>
</dbReference>
<evidence type="ECO:0000256" key="1">
    <source>
        <dbReference type="SAM" id="Phobius"/>
    </source>
</evidence>
<protein>
    <submittedName>
        <fullName evidence="2">Uncharacterized protein</fullName>
    </submittedName>
</protein>
<keyword evidence="1" id="KW-0472">Membrane</keyword>
<feature type="transmembrane region" description="Helical" evidence="1">
    <location>
        <begin position="133"/>
        <end position="158"/>
    </location>
</feature>
<dbReference type="NCBIfam" id="NF038403">
    <property type="entry name" value="perm_prefix_1"/>
    <property type="match status" value="1"/>
</dbReference>
<dbReference type="eggNOG" id="COG1396">
    <property type="taxonomic scope" value="Bacteria"/>
</dbReference>
<evidence type="ECO:0000313" key="3">
    <source>
        <dbReference type="Proteomes" id="UP000001299"/>
    </source>
</evidence>
<keyword evidence="1" id="KW-0812">Transmembrane</keyword>
<keyword evidence="1" id="KW-1133">Transmembrane helix</keyword>
<feature type="transmembrane region" description="Helical" evidence="1">
    <location>
        <begin position="102"/>
        <end position="121"/>
    </location>
</feature>
<accession>E0RV04</accession>
<proteinExistence type="predicted"/>
<evidence type="ECO:0000313" key="2">
    <source>
        <dbReference type="EMBL" id="ADL34274.1"/>
    </source>
</evidence>
<dbReference type="AlphaFoldDB" id="E0RV04"/>
<feature type="transmembrane region" description="Helical" evidence="1">
    <location>
        <begin position="290"/>
        <end position="307"/>
    </location>
</feature>
<feature type="transmembrane region" description="Helical" evidence="1">
    <location>
        <begin position="192"/>
        <end position="215"/>
    </location>
</feature>
<dbReference type="HOGENOM" id="CLU_060318_2_0_9"/>